<gene>
    <name evidence="1" type="ORF">HJG59_010787</name>
</gene>
<dbReference type="InParanoid" id="A0A7J8HZV1"/>
<name>A0A7J8HZV1_MOLMO</name>
<proteinExistence type="predicted"/>
<organism evidence="1 2">
    <name type="scientific">Molossus molossus</name>
    <name type="common">Pallas' mastiff bat</name>
    <name type="synonym">Vespertilio molossus</name>
    <dbReference type="NCBI Taxonomy" id="27622"/>
    <lineage>
        <taxon>Eukaryota</taxon>
        <taxon>Metazoa</taxon>
        <taxon>Chordata</taxon>
        <taxon>Craniata</taxon>
        <taxon>Vertebrata</taxon>
        <taxon>Euteleostomi</taxon>
        <taxon>Mammalia</taxon>
        <taxon>Eutheria</taxon>
        <taxon>Laurasiatheria</taxon>
        <taxon>Chiroptera</taxon>
        <taxon>Yangochiroptera</taxon>
        <taxon>Molossidae</taxon>
        <taxon>Molossus</taxon>
    </lineage>
</organism>
<keyword evidence="2" id="KW-1185">Reference proteome</keyword>
<dbReference type="EMBL" id="JACASF010000005">
    <property type="protein sequence ID" value="KAF6477884.1"/>
    <property type="molecule type" value="Genomic_DNA"/>
</dbReference>
<comment type="caution">
    <text evidence="1">The sequence shown here is derived from an EMBL/GenBank/DDBJ whole genome shotgun (WGS) entry which is preliminary data.</text>
</comment>
<reference evidence="1 2" key="1">
    <citation type="journal article" date="2020" name="Nature">
        <title>Six reference-quality genomes reveal evolution of bat adaptations.</title>
        <authorList>
            <person name="Jebb D."/>
            <person name="Huang Z."/>
            <person name="Pippel M."/>
            <person name="Hughes G.M."/>
            <person name="Lavrichenko K."/>
            <person name="Devanna P."/>
            <person name="Winkler S."/>
            <person name="Jermiin L.S."/>
            <person name="Skirmuntt E.C."/>
            <person name="Katzourakis A."/>
            <person name="Burkitt-Gray L."/>
            <person name="Ray D.A."/>
            <person name="Sullivan K.A.M."/>
            <person name="Roscito J.G."/>
            <person name="Kirilenko B.M."/>
            <person name="Davalos L.M."/>
            <person name="Corthals A.P."/>
            <person name="Power M.L."/>
            <person name="Jones G."/>
            <person name="Ransome R.D."/>
            <person name="Dechmann D.K.N."/>
            <person name="Locatelli A.G."/>
            <person name="Puechmaille S.J."/>
            <person name="Fedrigo O."/>
            <person name="Jarvis E.D."/>
            <person name="Hiller M."/>
            <person name="Vernes S.C."/>
            <person name="Myers E.W."/>
            <person name="Teeling E.C."/>
        </authorList>
    </citation>
    <scope>NUCLEOTIDE SEQUENCE [LARGE SCALE GENOMIC DNA]</scope>
    <source>
        <strain evidence="1">MMolMol1</strain>
        <tissue evidence="1">Muscle</tissue>
    </source>
</reference>
<evidence type="ECO:0000313" key="1">
    <source>
        <dbReference type="EMBL" id="KAF6477884.1"/>
    </source>
</evidence>
<evidence type="ECO:0000313" key="2">
    <source>
        <dbReference type="Proteomes" id="UP000550707"/>
    </source>
</evidence>
<accession>A0A7J8HZV1</accession>
<dbReference type="Proteomes" id="UP000550707">
    <property type="component" value="Unassembled WGS sequence"/>
</dbReference>
<protein>
    <submittedName>
        <fullName evidence="1">Uncharacterized protein</fullName>
    </submittedName>
</protein>
<sequence>MRAHLWAMGQITQAYRRMRRQHPPDHRQDAQLHAEHPEKRLIRTRSPGTAGLHPPQLSARSLHSGMSRGLLKTPPHSFFRQMLGSLSPQEHWFAAVRRSRLLVPLKSSCLCVQREGKDHLHRGSL</sequence>
<dbReference type="AlphaFoldDB" id="A0A7J8HZV1"/>